<comment type="caution">
    <text evidence="2">The sequence shown here is derived from an EMBL/GenBank/DDBJ whole genome shotgun (WGS) entry which is preliminary data.</text>
</comment>
<evidence type="ECO:0000259" key="1">
    <source>
        <dbReference type="PROSITE" id="PS50181"/>
    </source>
</evidence>
<keyword evidence="3" id="KW-1185">Reference proteome</keyword>
<evidence type="ECO:0000313" key="3">
    <source>
        <dbReference type="Proteomes" id="UP000092321"/>
    </source>
</evidence>
<sequence length="643" mass="75623">MKKLFKKFENYILQNRDTLTEDDKKLINKIKTVYKEYLNNRESKNVFSKDRVLIQPLKRNLEEDDDDPEILKLQKKKDTLKNNITFPSFLEKLPLEINFLILFFLNKKDLINLFCLNSITNSYMADSYLAKLDQFFEKVVISSTESLQGFLKNIHIIQKRQVSIKKLIFKFDPLSNDQKYTFSLNQIQYIINNVNIESLVIENKLWTLADLILLKLNYNKKEGLYLKKFEVRISNVINDKQRLEDLFILNTCSKIISLKIVYTDIVVLKNSLNLGKISKQINTPLYDSTSDSFIIGEPENKLKSLIILNNVILGKYEKVMNYYKKKFIDLYLSFHKLLNLEELVLQNFNITNQSQFWLFIKQNESILKKLELFKLHYFPNIIILFYKLKNLTNLETFSLQESPTIKNISFLTINLQRVIPNLYNTSNIPTNLIDQFLERYMIVPSWKNLKKLTLINTNINKSLFMSLLQENLQYLNISNNHNLIYNSRMNNTNRSNSYLTNFSFIKKLTPNLEILVVAKLHYDTLLSPFDPNNTINNNNNGDDDSIYETLFWSKLRIVDLSFNGLNTLTYKHISNLNDGYEMEKFLGVDKFVSVGNSDLDTVLIESILDSGMCHDIIFKYENGFAKSQYDLWFENCVINKHGL</sequence>
<dbReference type="PROSITE" id="PS50181">
    <property type="entry name" value="FBOX"/>
    <property type="match status" value="1"/>
</dbReference>
<evidence type="ECO:0000313" key="2">
    <source>
        <dbReference type="EMBL" id="OBA28293.1"/>
    </source>
</evidence>
<dbReference type="SUPFAM" id="SSF52047">
    <property type="entry name" value="RNI-like"/>
    <property type="match status" value="1"/>
</dbReference>
<dbReference type="AlphaFoldDB" id="A0A1B7THT8"/>
<gene>
    <name evidence="2" type="ORF">HANVADRAFT_51612</name>
</gene>
<protein>
    <recommendedName>
        <fullName evidence="1">F-box domain-containing protein</fullName>
    </recommendedName>
</protein>
<dbReference type="OrthoDB" id="10360271at2759"/>
<feature type="domain" description="F-box" evidence="1">
    <location>
        <begin position="87"/>
        <end position="139"/>
    </location>
</feature>
<reference evidence="3" key="1">
    <citation type="journal article" date="2016" name="Proc. Natl. Acad. Sci. U.S.A.">
        <title>Comparative genomics of biotechnologically important yeasts.</title>
        <authorList>
            <person name="Riley R."/>
            <person name="Haridas S."/>
            <person name="Wolfe K.H."/>
            <person name="Lopes M.R."/>
            <person name="Hittinger C.T."/>
            <person name="Goeker M."/>
            <person name="Salamov A.A."/>
            <person name="Wisecaver J.H."/>
            <person name="Long T.M."/>
            <person name="Calvey C.H."/>
            <person name="Aerts A.L."/>
            <person name="Barry K.W."/>
            <person name="Choi C."/>
            <person name="Clum A."/>
            <person name="Coughlan A.Y."/>
            <person name="Deshpande S."/>
            <person name="Douglass A.P."/>
            <person name="Hanson S.J."/>
            <person name="Klenk H.-P."/>
            <person name="LaButti K.M."/>
            <person name="Lapidus A."/>
            <person name="Lindquist E.A."/>
            <person name="Lipzen A.M."/>
            <person name="Meier-Kolthoff J.P."/>
            <person name="Ohm R.A."/>
            <person name="Otillar R.P."/>
            <person name="Pangilinan J.L."/>
            <person name="Peng Y."/>
            <person name="Rokas A."/>
            <person name="Rosa C.A."/>
            <person name="Scheuner C."/>
            <person name="Sibirny A.A."/>
            <person name="Slot J.C."/>
            <person name="Stielow J.B."/>
            <person name="Sun H."/>
            <person name="Kurtzman C.P."/>
            <person name="Blackwell M."/>
            <person name="Grigoriev I.V."/>
            <person name="Jeffries T.W."/>
        </authorList>
    </citation>
    <scope>NUCLEOTIDE SEQUENCE [LARGE SCALE GENOMIC DNA]</scope>
    <source>
        <strain evidence="3">NRRL Y-1626</strain>
    </source>
</reference>
<dbReference type="InterPro" id="IPR001810">
    <property type="entry name" value="F-box_dom"/>
</dbReference>
<organism evidence="2 3">
    <name type="scientific">Hanseniaspora valbyensis NRRL Y-1626</name>
    <dbReference type="NCBI Taxonomy" id="766949"/>
    <lineage>
        <taxon>Eukaryota</taxon>
        <taxon>Fungi</taxon>
        <taxon>Dikarya</taxon>
        <taxon>Ascomycota</taxon>
        <taxon>Saccharomycotina</taxon>
        <taxon>Saccharomycetes</taxon>
        <taxon>Saccharomycodales</taxon>
        <taxon>Saccharomycodaceae</taxon>
        <taxon>Hanseniaspora</taxon>
    </lineage>
</organism>
<proteinExistence type="predicted"/>
<accession>A0A1B7THT8</accession>
<dbReference type="Proteomes" id="UP000092321">
    <property type="component" value="Unassembled WGS sequence"/>
</dbReference>
<name>A0A1B7THT8_9ASCO</name>
<dbReference type="EMBL" id="LXPE01000004">
    <property type="protein sequence ID" value="OBA28293.1"/>
    <property type="molecule type" value="Genomic_DNA"/>
</dbReference>